<keyword evidence="6" id="KW-0436">Ligase</keyword>
<comment type="catalytic activity">
    <reaction evidence="5">
        <text>(6S)-5-formyl-5,6,7,8-tetrahydrofolate + ATP = (6R)-5,10-methenyltetrahydrofolate + ADP + phosphate</text>
        <dbReference type="Rhea" id="RHEA:10488"/>
        <dbReference type="ChEBI" id="CHEBI:30616"/>
        <dbReference type="ChEBI" id="CHEBI:43474"/>
        <dbReference type="ChEBI" id="CHEBI:57455"/>
        <dbReference type="ChEBI" id="CHEBI:57457"/>
        <dbReference type="ChEBI" id="CHEBI:456216"/>
        <dbReference type="EC" id="6.3.3.2"/>
    </reaction>
</comment>
<feature type="binding site" evidence="4">
    <location>
        <begin position="137"/>
        <end position="145"/>
    </location>
    <ligand>
        <name>ATP</name>
        <dbReference type="ChEBI" id="CHEBI:30616"/>
    </ligand>
</feature>
<evidence type="ECO:0000256" key="1">
    <source>
        <dbReference type="ARBA" id="ARBA00010638"/>
    </source>
</evidence>
<dbReference type="InterPro" id="IPR002698">
    <property type="entry name" value="FTHF_cligase"/>
</dbReference>
<name>A0A2S7IF95_9BACT</name>
<feature type="binding site" evidence="4">
    <location>
        <position position="56"/>
    </location>
    <ligand>
        <name>substrate</name>
    </ligand>
</feature>
<comment type="caution">
    <text evidence="6">The sequence shown here is derived from an EMBL/GenBank/DDBJ whole genome shotgun (WGS) entry which is preliminary data.</text>
</comment>
<dbReference type="GO" id="GO:0030272">
    <property type="term" value="F:5-formyltetrahydrofolate cyclo-ligase activity"/>
    <property type="evidence" value="ECO:0007669"/>
    <property type="project" value="UniProtKB-EC"/>
</dbReference>
<dbReference type="GO" id="GO:0009396">
    <property type="term" value="P:folic acid-containing compound biosynthetic process"/>
    <property type="evidence" value="ECO:0007669"/>
    <property type="project" value="TreeGrafter"/>
</dbReference>
<accession>A0A2S7IF95</accession>
<dbReference type="NCBIfam" id="TIGR02727">
    <property type="entry name" value="MTHFS_bact"/>
    <property type="match status" value="1"/>
</dbReference>
<comment type="similarity">
    <text evidence="1 5">Belongs to the 5-formyltetrahydrofolate cyclo-ligase family.</text>
</comment>
<keyword evidence="5" id="KW-0479">Metal-binding</keyword>
<dbReference type="GO" id="GO:0046872">
    <property type="term" value="F:metal ion binding"/>
    <property type="evidence" value="ECO:0007669"/>
    <property type="project" value="UniProtKB-KW"/>
</dbReference>
<dbReference type="Pfam" id="PF01812">
    <property type="entry name" value="5-FTHF_cyc-lig"/>
    <property type="match status" value="1"/>
</dbReference>
<dbReference type="EC" id="6.3.3.2" evidence="5"/>
<dbReference type="EMBL" id="PTRA01000008">
    <property type="protein sequence ID" value="PQA53700.1"/>
    <property type="molecule type" value="Genomic_DNA"/>
</dbReference>
<evidence type="ECO:0000256" key="3">
    <source>
        <dbReference type="ARBA" id="ARBA00022840"/>
    </source>
</evidence>
<evidence type="ECO:0000313" key="7">
    <source>
        <dbReference type="Proteomes" id="UP000239590"/>
    </source>
</evidence>
<dbReference type="GO" id="GO:0035999">
    <property type="term" value="P:tetrahydrofolate interconversion"/>
    <property type="evidence" value="ECO:0007669"/>
    <property type="project" value="TreeGrafter"/>
</dbReference>
<evidence type="ECO:0000313" key="6">
    <source>
        <dbReference type="EMBL" id="PQA53700.1"/>
    </source>
</evidence>
<gene>
    <name evidence="6" type="ORF">C5O19_23750</name>
</gene>
<reference evidence="7" key="1">
    <citation type="submission" date="2018-02" db="EMBL/GenBank/DDBJ databases">
        <title>Genome sequencing of Solimonas sp. HR-BB.</title>
        <authorList>
            <person name="Lee Y."/>
            <person name="Jeon C.O."/>
        </authorList>
    </citation>
    <scope>NUCLEOTIDE SEQUENCE [LARGE SCALE GENOMIC DNA]</scope>
    <source>
        <strain evidence="7">HR-U</strain>
    </source>
</reference>
<feature type="binding site" evidence="4">
    <location>
        <position position="49"/>
    </location>
    <ligand>
        <name>substrate</name>
    </ligand>
</feature>
<dbReference type="OrthoDB" id="9801938at2"/>
<dbReference type="PIRSF" id="PIRSF006806">
    <property type="entry name" value="FTHF_cligase"/>
    <property type="match status" value="1"/>
</dbReference>
<dbReference type="InterPro" id="IPR024185">
    <property type="entry name" value="FTHF_cligase-like_sf"/>
</dbReference>
<dbReference type="GO" id="GO:0005524">
    <property type="term" value="F:ATP binding"/>
    <property type="evidence" value="ECO:0007669"/>
    <property type="project" value="UniProtKB-KW"/>
</dbReference>
<evidence type="ECO:0000256" key="4">
    <source>
        <dbReference type="PIRSR" id="PIRSR006806-1"/>
    </source>
</evidence>
<dbReference type="PANTHER" id="PTHR23407">
    <property type="entry name" value="ATPASE INHIBITOR/5-FORMYLTETRAHYDROFOLATE CYCLO-LIGASE"/>
    <property type="match status" value="1"/>
</dbReference>
<dbReference type="Proteomes" id="UP000239590">
    <property type="component" value="Unassembled WGS sequence"/>
</dbReference>
<dbReference type="SUPFAM" id="SSF100950">
    <property type="entry name" value="NagB/RpiA/CoA transferase-like"/>
    <property type="match status" value="1"/>
</dbReference>
<dbReference type="PANTHER" id="PTHR23407:SF1">
    <property type="entry name" value="5-FORMYLTETRAHYDROFOLATE CYCLO-LIGASE"/>
    <property type="match status" value="1"/>
</dbReference>
<keyword evidence="2 4" id="KW-0547">Nucleotide-binding</keyword>
<proteinExistence type="inferred from homology"/>
<keyword evidence="7" id="KW-1185">Reference proteome</keyword>
<keyword evidence="5" id="KW-0460">Magnesium</keyword>
<keyword evidence="3 4" id="KW-0067">ATP-binding</keyword>
<evidence type="ECO:0000256" key="2">
    <source>
        <dbReference type="ARBA" id="ARBA00022741"/>
    </source>
</evidence>
<comment type="cofactor">
    <cofactor evidence="5">
        <name>Mg(2+)</name>
        <dbReference type="ChEBI" id="CHEBI:18420"/>
    </cofactor>
</comment>
<sequence>MTKAEIRREFRQRRQKLSEADLLIHTRALSNELIQSDLLRNSKIIHAFLPIRRQKEVDNYVVIHNLRESYPHIHIAVSRSDAQAREMEHYRYTDQTEILENEWGIPEPVPQLGLKIAPEELDAVLVPLLAFDRRGYRVGYGMGFYDRFLAQCRPDVLKIGLSFFEPVESIIDVDNFDIPLTACVTPKGIWRFERSRELL</sequence>
<dbReference type="InterPro" id="IPR037171">
    <property type="entry name" value="NagB/RpiA_transferase-like"/>
</dbReference>
<protein>
    <recommendedName>
        <fullName evidence="5">5-formyltetrahydrofolate cyclo-ligase</fullName>
        <ecNumber evidence="5">6.3.3.2</ecNumber>
    </recommendedName>
</protein>
<dbReference type="Gene3D" id="3.40.50.10420">
    <property type="entry name" value="NagB/RpiA/CoA transferase-like"/>
    <property type="match status" value="1"/>
</dbReference>
<dbReference type="AlphaFoldDB" id="A0A2S7IF95"/>
<feature type="binding site" evidence="4">
    <location>
        <begin position="3"/>
        <end position="7"/>
    </location>
    <ligand>
        <name>ATP</name>
        <dbReference type="ChEBI" id="CHEBI:30616"/>
    </ligand>
</feature>
<organism evidence="6 7">
    <name type="scientific">Siphonobacter curvatus</name>
    <dbReference type="NCBI Taxonomy" id="2094562"/>
    <lineage>
        <taxon>Bacteria</taxon>
        <taxon>Pseudomonadati</taxon>
        <taxon>Bacteroidota</taxon>
        <taxon>Cytophagia</taxon>
        <taxon>Cytophagales</taxon>
        <taxon>Cytophagaceae</taxon>
        <taxon>Siphonobacter</taxon>
    </lineage>
</organism>
<dbReference type="RefSeq" id="WP_104715869.1">
    <property type="nucleotide sequence ID" value="NZ_PTRA01000008.1"/>
</dbReference>
<evidence type="ECO:0000256" key="5">
    <source>
        <dbReference type="RuleBase" id="RU361279"/>
    </source>
</evidence>